<reference evidence="8" key="1">
    <citation type="submission" date="2024-05" db="EMBL/GenBank/DDBJ databases">
        <title>Whole genome shotgun sequence of Streptomyces hydrogenans NBRC 13475.</title>
        <authorList>
            <person name="Komaki H."/>
            <person name="Tamura T."/>
        </authorList>
    </citation>
    <scope>NUCLEOTIDE SEQUENCE</scope>
    <source>
        <strain evidence="8">NBRC 13475</strain>
    </source>
</reference>
<dbReference type="CDD" id="cd00200">
    <property type="entry name" value="WD40"/>
    <property type="match status" value="2"/>
</dbReference>
<evidence type="ECO:0000256" key="4">
    <source>
        <dbReference type="ARBA" id="ARBA00022840"/>
    </source>
</evidence>
<organism evidence="8 9">
    <name type="scientific">Streptomyces hydrogenans</name>
    <dbReference type="NCBI Taxonomy" id="1873719"/>
    <lineage>
        <taxon>Bacteria</taxon>
        <taxon>Bacillati</taxon>
        <taxon>Actinomycetota</taxon>
        <taxon>Actinomycetes</taxon>
        <taxon>Kitasatosporales</taxon>
        <taxon>Streptomycetaceae</taxon>
        <taxon>Streptomyces</taxon>
    </lineage>
</organism>
<feature type="repeat" description="WD" evidence="5">
    <location>
        <begin position="907"/>
        <end position="948"/>
    </location>
</feature>
<dbReference type="PROSITE" id="PS50294">
    <property type="entry name" value="WD_REPEATS_REGION"/>
    <property type="match status" value="3"/>
</dbReference>
<feature type="repeat" description="WD" evidence="5">
    <location>
        <begin position="1135"/>
        <end position="1169"/>
    </location>
</feature>
<dbReference type="SUPFAM" id="SSF50998">
    <property type="entry name" value="Quinoprotein alcohol dehydrogenase-like"/>
    <property type="match status" value="2"/>
</dbReference>
<dbReference type="EMBL" id="BNDW01000117">
    <property type="protein sequence ID" value="GHI27441.1"/>
    <property type="molecule type" value="Genomic_DNA"/>
</dbReference>
<dbReference type="InterPro" id="IPR015943">
    <property type="entry name" value="WD40/YVTN_repeat-like_dom_sf"/>
</dbReference>
<dbReference type="Pfam" id="PF13360">
    <property type="entry name" value="PQQ_2"/>
    <property type="match status" value="1"/>
</dbReference>
<dbReference type="InterPro" id="IPR008271">
    <property type="entry name" value="Ser/Thr_kinase_AS"/>
</dbReference>
<dbReference type="SUPFAM" id="SSF56112">
    <property type="entry name" value="Protein kinase-like (PK-like)"/>
    <property type="match status" value="1"/>
</dbReference>
<evidence type="ECO:0000313" key="9">
    <source>
        <dbReference type="Proteomes" id="UP001052739"/>
    </source>
</evidence>
<dbReference type="PROSITE" id="PS00678">
    <property type="entry name" value="WD_REPEATS_1"/>
    <property type="match status" value="1"/>
</dbReference>
<feature type="repeat" description="WD" evidence="5">
    <location>
        <begin position="471"/>
        <end position="502"/>
    </location>
</feature>
<evidence type="ECO:0000256" key="1">
    <source>
        <dbReference type="ARBA" id="ARBA00022574"/>
    </source>
</evidence>
<gene>
    <name evidence="8" type="ORF">Shyd_88120</name>
</gene>
<feature type="domain" description="Protein kinase" evidence="7">
    <location>
        <begin position="20"/>
        <end position="299"/>
    </location>
</feature>
<accession>A0ABQ3PQZ2</accession>
<keyword evidence="4 6" id="KW-0067">ATP-binding</keyword>
<dbReference type="Gene3D" id="3.30.200.20">
    <property type="entry name" value="Phosphorylase Kinase, domain 1"/>
    <property type="match status" value="1"/>
</dbReference>
<evidence type="ECO:0000256" key="6">
    <source>
        <dbReference type="PROSITE-ProRule" id="PRU10141"/>
    </source>
</evidence>
<dbReference type="Gene3D" id="1.10.510.10">
    <property type="entry name" value="Transferase(Phosphotransferase) domain 1"/>
    <property type="match status" value="1"/>
</dbReference>
<dbReference type="SMART" id="SM00220">
    <property type="entry name" value="S_TKc"/>
    <property type="match status" value="1"/>
</dbReference>
<proteinExistence type="predicted"/>
<keyword evidence="3 6" id="KW-0547">Nucleotide-binding</keyword>
<dbReference type="SUPFAM" id="SSF48452">
    <property type="entry name" value="TPR-like"/>
    <property type="match status" value="1"/>
</dbReference>
<feature type="binding site" evidence="6">
    <location>
        <position position="49"/>
    </location>
    <ligand>
        <name>ATP</name>
        <dbReference type="ChEBI" id="CHEBI:30616"/>
    </ligand>
</feature>
<dbReference type="InterPro" id="IPR002372">
    <property type="entry name" value="PQQ_rpt_dom"/>
</dbReference>
<evidence type="ECO:0000256" key="5">
    <source>
        <dbReference type="PROSITE-ProRule" id="PRU00221"/>
    </source>
</evidence>
<feature type="repeat" description="WD" evidence="5">
    <location>
        <begin position="875"/>
        <end position="906"/>
    </location>
</feature>
<dbReference type="Proteomes" id="UP001052739">
    <property type="component" value="Unassembled WGS sequence"/>
</dbReference>
<dbReference type="Gene3D" id="1.25.40.10">
    <property type="entry name" value="Tetratricopeptide repeat domain"/>
    <property type="match status" value="1"/>
</dbReference>
<dbReference type="InterPro" id="IPR001680">
    <property type="entry name" value="WD40_rpt"/>
</dbReference>
<dbReference type="InterPro" id="IPR036322">
    <property type="entry name" value="WD40_repeat_dom_sf"/>
</dbReference>
<keyword evidence="2" id="KW-0677">Repeat</keyword>
<dbReference type="PROSITE" id="PS00107">
    <property type="entry name" value="PROTEIN_KINASE_ATP"/>
    <property type="match status" value="1"/>
</dbReference>
<feature type="repeat" description="WD" evidence="5">
    <location>
        <begin position="503"/>
        <end position="544"/>
    </location>
</feature>
<evidence type="ECO:0000313" key="8">
    <source>
        <dbReference type="EMBL" id="GHI27441.1"/>
    </source>
</evidence>
<dbReference type="InterPro" id="IPR011047">
    <property type="entry name" value="Quinoprotein_ADH-like_sf"/>
</dbReference>
<dbReference type="PROSITE" id="PS00108">
    <property type="entry name" value="PROTEIN_KINASE_ST"/>
    <property type="match status" value="1"/>
</dbReference>
<feature type="repeat" description="WD" evidence="5">
    <location>
        <begin position="743"/>
        <end position="776"/>
    </location>
</feature>
<sequence length="1184" mass="127353">MEEPVSPTLWAPGQTVDGRYRVIGELGRGGMGVVHRVRHLAWGIDLAVKSPRPELFQVPDEEALFVREAETWVALGLHPNVCACHYVRVIEGVPRVFVEYVDGGSLAEWIRDGRLYAGDAREALARVLDVAAQMARGLEHAHDKGLVHQDVKPANVLLDGAGTAKITDFGLARSGRAMPPAGSAVLDGAREASVLVPTGGMTLAYASPEQLAGEPVGRRSDVHSFAVSVLEMVTGGVRWRYGSVAGSVLDEFLADPSNPVTAPPELGALLRRCLRPHAAGRPASMADIAEVISGIHETATGSPYRRPVPREARLRADELNNRALSLLDLGREDDAAAALAEALRADPRNIRVVYNDELLRWRRGARTDEEVITRVERARQDTGDTPEARRLLAQVQLERGELRAARELLAHVDRELPDEQGVEAALRSTGSAAAGHARLTAVWNVPWPARPLNDLWHPRSEGFGAYESLPVALAEEARLALSGCPDGALRLWDVRRGRCVKTLRGHRREVEAVDLTPDGLHALSQGADGVVRFWNLSGGFLTRLSGGTALYRGEPRLQDLSGVERVSSAPHRRSVRLTPDGRTAVAVDARGTVRVWDTGDGRLRCTLPDHLDGGGVAVTADGARVIATFWEKDAVHLPVERRDFAALVWDVDSGRRLHALDGHAVMPQVLYVSPDGRRAVTSTFDELVLWDPRSGQRLRTFTGGHGARAAVLSPDGRFLASSGSASAGVRLWETETGRCLRTYRGHDGDVTSVTFTDAGRTLVSAAADRTVRAWSLPGGYVSAPRLSVPHHHAEVSGAGARVDALLAEAEEARTVQRYDLALERLEAARATPGYERTPRVMTAWRGLARHTRRTGLRTAWPVREFTHPGGKSGPVVLSDDGRLAATGSWDDTARLWDVDTGALLREFTGHADHVPEVRLGEDGDRLLTADSAGTVRLWRTDTGACLRTLASDRRAPAGTPRPAAVCPLPGGERAVVATSYSMRWWNLRDGGVERTLEEPVAHRGEKVLAVAPDGRTVAVGGRGGVRLLDAADGTVLHTLTDPRARDSLLHENPARLCFTEGGRRLLVAGGMGVGADVVRVWDVTTGTALHEFAAPGACTSLAVTADGDFALSGGTGSHVLAWDVPTGRRLRALDTHAGRPSVVGLAMTPDGQLAVDRTMDGTLRVWQLDWALGAGDPPATRDLA</sequence>
<dbReference type="PANTHER" id="PTHR19848">
    <property type="entry name" value="WD40 REPEAT PROTEIN"/>
    <property type="match status" value="1"/>
</dbReference>
<dbReference type="InterPro" id="IPR011009">
    <property type="entry name" value="Kinase-like_dom_sf"/>
</dbReference>
<evidence type="ECO:0000256" key="2">
    <source>
        <dbReference type="ARBA" id="ARBA00022737"/>
    </source>
</evidence>
<protein>
    <recommendedName>
        <fullName evidence="7">Protein kinase domain-containing protein</fullName>
    </recommendedName>
</protein>
<dbReference type="Pfam" id="PF00400">
    <property type="entry name" value="WD40"/>
    <property type="match status" value="3"/>
</dbReference>
<comment type="caution">
    <text evidence="8">The sequence shown here is derived from an EMBL/GenBank/DDBJ whole genome shotgun (WGS) entry which is preliminary data.</text>
</comment>
<evidence type="ECO:0000256" key="3">
    <source>
        <dbReference type="ARBA" id="ARBA00022741"/>
    </source>
</evidence>
<dbReference type="PROSITE" id="PS50082">
    <property type="entry name" value="WD_REPEATS_2"/>
    <property type="match status" value="6"/>
</dbReference>
<evidence type="ECO:0000259" key="7">
    <source>
        <dbReference type="PROSITE" id="PS50011"/>
    </source>
</evidence>
<dbReference type="SUPFAM" id="SSF50978">
    <property type="entry name" value="WD40 repeat-like"/>
    <property type="match status" value="1"/>
</dbReference>
<name>A0ABQ3PQZ2_9ACTN</name>
<dbReference type="Gene3D" id="2.130.10.10">
    <property type="entry name" value="YVTN repeat-like/Quinoprotein amine dehydrogenase"/>
    <property type="match status" value="5"/>
</dbReference>
<keyword evidence="9" id="KW-1185">Reference proteome</keyword>
<keyword evidence="1 5" id="KW-0853">WD repeat</keyword>
<dbReference type="InterPro" id="IPR000719">
    <property type="entry name" value="Prot_kinase_dom"/>
</dbReference>
<dbReference type="Pfam" id="PF00069">
    <property type="entry name" value="Pkinase"/>
    <property type="match status" value="1"/>
</dbReference>
<dbReference type="PROSITE" id="PS50011">
    <property type="entry name" value="PROTEIN_KINASE_DOM"/>
    <property type="match status" value="1"/>
</dbReference>
<dbReference type="PANTHER" id="PTHR19848:SF8">
    <property type="entry name" value="F-BOX AND WD REPEAT DOMAIN CONTAINING 7"/>
    <property type="match status" value="1"/>
</dbReference>
<dbReference type="InterPro" id="IPR019775">
    <property type="entry name" value="WD40_repeat_CS"/>
</dbReference>
<dbReference type="SMART" id="SM00320">
    <property type="entry name" value="WD40"/>
    <property type="match status" value="12"/>
</dbReference>
<dbReference type="InterPro" id="IPR011990">
    <property type="entry name" value="TPR-like_helical_dom_sf"/>
</dbReference>
<dbReference type="InterPro" id="IPR017441">
    <property type="entry name" value="Protein_kinase_ATP_BS"/>
</dbReference>
<dbReference type="CDD" id="cd14014">
    <property type="entry name" value="STKc_PknB_like"/>
    <property type="match status" value="1"/>
</dbReference>